<feature type="compositionally biased region" description="Low complexity" evidence="1">
    <location>
        <begin position="192"/>
        <end position="217"/>
    </location>
</feature>
<feature type="region of interest" description="Disordered" evidence="1">
    <location>
        <begin position="189"/>
        <end position="219"/>
    </location>
</feature>
<keyword evidence="4" id="KW-1185">Reference proteome</keyword>
<dbReference type="AlphaFoldDB" id="A0A2S2RAU2"/>
<gene>
    <name evidence="5" type="primary">LOC112680214</name>
    <name evidence="3" type="ORF">g.71229</name>
</gene>
<evidence type="ECO:0000313" key="5">
    <source>
        <dbReference type="RefSeq" id="XP_025406037.1"/>
    </source>
</evidence>
<dbReference type="Proteomes" id="UP000694846">
    <property type="component" value="Unplaced"/>
</dbReference>
<evidence type="ECO:0000313" key="3">
    <source>
        <dbReference type="EMBL" id="MBY87115.1"/>
    </source>
</evidence>
<protein>
    <submittedName>
        <fullName evidence="5">Uncharacterized protein LOC112680214</fullName>
    </submittedName>
</protein>
<proteinExistence type="predicted"/>
<reference evidence="5" key="2">
    <citation type="submission" date="2025-04" db="UniProtKB">
        <authorList>
            <consortium name="RefSeq"/>
        </authorList>
    </citation>
    <scope>IDENTIFICATION</scope>
    <source>
        <tissue evidence="5">Whole body</tissue>
    </source>
</reference>
<reference evidence="3" key="1">
    <citation type="submission" date="2018-04" db="EMBL/GenBank/DDBJ databases">
        <title>Transcriptome assembly of Sipha flava.</title>
        <authorList>
            <person name="Scully E.D."/>
            <person name="Geib S.M."/>
            <person name="Palmer N.A."/>
            <person name="Koch K."/>
            <person name="Bradshaw J."/>
            <person name="Heng-Moss T."/>
            <person name="Sarath G."/>
        </authorList>
    </citation>
    <scope>NUCLEOTIDE SEQUENCE</scope>
</reference>
<dbReference type="GeneID" id="112680214"/>
<organism evidence="3">
    <name type="scientific">Sipha flava</name>
    <name type="common">yellow sugarcane aphid</name>
    <dbReference type="NCBI Taxonomy" id="143950"/>
    <lineage>
        <taxon>Eukaryota</taxon>
        <taxon>Metazoa</taxon>
        <taxon>Ecdysozoa</taxon>
        <taxon>Arthropoda</taxon>
        <taxon>Hexapoda</taxon>
        <taxon>Insecta</taxon>
        <taxon>Pterygota</taxon>
        <taxon>Neoptera</taxon>
        <taxon>Paraneoptera</taxon>
        <taxon>Hemiptera</taxon>
        <taxon>Sternorrhyncha</taxon>
        <taxon>Aphidomorpha</taxon>
        <taxon>Aphidoidea</taxon>
        <taxon>Aphididae</taxon>
        <taxon>Sipha</taxon>
    </lineage>
</organism>
<accession>A0A2S2RAU2</accession>
<evidence type="ECO:0000313" key="4">
    <source>
        <dbReference type="Proteomes" id="UP000694846"/>
    </source>
</evidence>
<feature type="domain" description="MADF" evidence="2">
    <location>
        <begin position="7"/>
        <end position="58"/>
    </location>
</feature>
<dbReference type="RefSeq" id="XP_025406037.1">
    <property type="nucleotide sequence ID" value="XM_025550252.1"/>
</dbReference>
<dbReference type="EMBL" id="GGMS01017912">
    <property type="protein sequence ID" value="MBY87115.1"/>
    <property type="molecule type" value="Transcribed_RNA"/>
</dbReference>
<evidence type="ECO:0000259" key="2">
    <source>
        <dbReference type="Pfam" id="PF10545"/>
    </source>
</evidence>
<name>A0A2S2RAU2_9HEMI</name>
<dbReference type="Pfam" id="PF10545">
    <property type="entry name" value="MADF_DNA_bdg"/>
    <property type="match status" value="1"/>
</dbReference>
<evidence type="ECO:0000256" key="1">
    <source>
        <dbReference type="SAM" id="MobiDB-lite"/>
    </source>
</evidence>
<dbReference type="InterPro" id="IPR006578">
    <property type="entry name" value="MADF-dom"/>
</dbReference>
<sequence>MNGESGDVLKSKWKNLRDTYQKHLRANKTSTGQSVNGTKNKNLSAYKKWQWASHMEYLKEHMTFAETISNVHEPAQDEDNDTNDLLNYTASTSEKNEVIFSASPKNPHKKFRDLSQKNIGNDSQCSNIDKVLEHFKNKSKTSHNAMDGIELLMMDHAKTIKIFSARRQAIAKNKIAKLIGELELEQIDEDTTTSSSSQSSHYSIPSVTPTSPTPSIIRNYDNADNLDAMYYQL</sequence>
<dbReference type="OrthoDB" id="6621996at2759"/>